<evidence type="ECO:0000256" key="1">
    <source>
        <dbReference type="SAM" id="SignalP"/>
    </source>
</evidence>
<dbReference type="EMBL" id="JAEQNE010000004">
    <property type="protein sequence ID" value="MBL0392867.1"/>
    <property type="molecule type" value="Genomic_DNA"/>
</dbReference>
<gene>
    <name evidence="2" type="ORF">JJ685_17145</name>
</gene>
<reference evidence="2 3" key="1">
    <citation type="journal article" date="2017" name="Int. J. Syst. Evol. Microbiol.">
        <title>Ramlibacter monticola sp. nov., isolated from forest soil.</title>
        <authorList>
            <person name="Chaudhary D.K."/>
            <person name="Kim J."/>
        </authorList>
    </citation>
    <scope>NUCLEOTIDE SEQUENCE [LARGE SCALE GENOMIC DNA]</scope>
    <source>
        <strain evidence="2 3">KACC 19175</strain>
    </source>
</reference>
<organism evidence="2 3">
    <name type="scientific">Ramlibacter monticola</name>
    <dbReference type="NCBI Taxonomy" id="1926872"/>
    <lineage>
        <taxon>Bacteria</taxon>
        <taxon>Pseudomonadati</taxon>
        <taxon>Pseudomonadota</taxon>
        <taxon>Betaproteobacteria</taxon>
        <taxon>Burkholderiales</taxon>
        <taxon>Comamonadaceae</taxon>
        <taxon>Ramlibacter</taxon>
    </lineage>
</organism>
<keyword evidence="1" id="KW-0732">Signal</keyword>
<name>A0A937CVC7_9BURK</name>
<sequence>MNPNFRKHVATAAMLLAPLGAALVALPAAAQYQPQYRVAQDQPQYRVAQDQPQYRAAQAPYGAPAIDSFVAELGGRLEPGRVLQFRLIGTPRSDVTVNIVNTVRDLPLHETQPGVYVGSYTIRRSDDVSLLNRAVANLRTGGQHTAARVNMADREQRFAGRSGRDDMPPRIMDITPANGERLVENGHSTRLSARLSDNRSGVDPASVRLRIDGRDVTAAARISTEEIRFREDLPRGRHVAELSVRDRAGNESRAVWSFDVV</sequence>
<feature type="signal peptide" evidence="1">
    <location>
        <begin position="1"/>
        <end position="30"/>
    </location>
</feature>
<keyword evidence="3" id="KW-1185">Reference proteome</keyword>
<dbReference type="Proteomes" id="UP000599109">
    <property type="component" value="Unassembled WGS sequence"/>
</dbReference>
<feature type="chain" id="PRO_5037413141" description="Bacterial Ig-like domain-containing protein" evidence="1">
    <location>
        <begin position="31"/>
        <end position="261"/>
    </location>
</feature>
<dbReference type="RefSeq" id="WP_201675540.1">
    <property type="nucleotide sequence ID" value="NZ_JAEQNE010000004.1"/>
</dbReference>
<protein>
    <recommendedName>
        <fullName evidence="4">Bacterial Ig-like domain-containing protein</fullName>
    </recommendedName>
</protein>
<evidence type="ECO:0000313" key="2">
    <source>
        <dbReference type="EMBL" id="MBL0392867.1"/>
    </source>
</evidence>
<comment type="caution">
    <text evidence="2">The sequence shown here is derived from an EMBL/GenBank/DDBJ whole genome shotgun (WGS) entry which is preliminary data.</text>
</comment>
<evidence type="ECO:0000313" key="3">
    <source>
        <dbReference type="Proteomes" id="UP000599109"/>
    </source>
</evidence>
<proteinExistence type="predicted"/>
<evidence type="ECO:0008006" key="4">
    <source>
        <dbReference type="Google" id="ProtNLM"/>
    </source>
</evidence>
<accession>A0A937CVC7</accession>
<dbReference type="AlphaFoldDB" id="A0A937CVC7"/>